<sequence>MSEYVLTNMRSMGEPLLADKSGALPGSAGEPWPAGTSTPLLTSPRGREMFSYLPSYYENSRVMQADVNAKGVELDRLFEALNETLEQFFVRTATWGLDRWESELGIETDPGKPLDQRRAVVESKLRGSGKFSGRLVKSVAEAYYGGKVDVFFQPSEWSFTVKFVDSAGIPPNLNDLIAVIGELKPAHLALKFEFSYLLIRDIHEVLTLNQMEQISLNQFAGGDPVGQ</sequence>
<comment type="caution">
    <text evidence="2">The sequence shown here is derived from an EMBL/GenBank/DDBJ whole genome shotgun (WGS) entry which is preliminary data.</text>
</comment>
<proteinExistence type="predicted"/>
<evidence type="ECO:0000313" key="2">
    <source>
        <dbReference type="EMBL" id="KFN09874.1"/>
    </source>
</evidence>
<dbReference type="AlphaFoldDB" id="A0A090ZEX8"/>
<feature type="region of interest" description="Disordered" evidence="1">
    <location>
        <begin position="16"/>
        <end position="40"/>
    </location>
</feature>
<evidence type="ECO:0000256" key="1">
    <source>
        <dbReference type="SAM" id="MobiDB-lite"/>
    </source>
</evidence>
<name>A0A090ZEX8_PAEMA</name>
<dbReference type="EMBL" id="JMQA01000020">
    <property type="protein sequence ID" value="KFN09874.1"/>
    <property type="molecule type" value="Genomic_DNA"/>
</dbReference>
<dbReference type="HOGENOM" id="CLU_089645_2_0_9"/>
<organism evidence="2 3">
    <name type="scientific">Paenibacillus macerans</name>
    <name type="common">Bacillus macerans</name>
    <dbReference type="NCBI Taxonomy" id="44252"/>
    <lineage>
        <taxon>Bacteria</taxon>
        <taxon>Bacillati</taxon>
        <taxon>Bacillota</taxon>
        <taxon>Bacilli</taxon>
        <taxon>Bacillales</taxon>
        <taxon>Paenibacillaceae</taxon>
        <taxon>Paenibacillus</taxon>
    </lineage>
</organism>
<dbReference type="PATRIC" id="fig|44252.3.peg.1630"/>
<evidence type="ECO:0008006" key="4">
    <source>
        <dbReference type="Google" id="ProtNLM"/>
    </source>
</evidence>
<evidence type="ECO:0000313" key="3">
    <source>
        <dbReference type="Proteomes" id="UP000029278"/>
    </source>
</evidence>
<dbReference type="InterPro" id="IPR018755">
    <property type="entry name" value="Phage_Mu_Gp48"/>
</dbReference>
<keyword evidence="3" id="KW-1185">Reference proteome</keyword>
<protein>
    <recommendedName>
        <fullName evidence="4">DUF2313 domain-containing protein</fullName>
    </recommendedName>
</protein>
<gene>
    <name evidence="2" type="ORF">DJ90_398</name>
</gene>
<dbReference type="OrthoDB" id="1629754at2"/>
<dbReference type="STRING" id="44252.DJ90_398"/>
<reference evidence="2 3" key="1">
    <citation type="submission" date="2014-04" db="EMBL/GenBank/DDBJ databases">
        <authorList>
            <person name="Bishop-Lilly K.A."/>
            <person name="Broomall S.M."/>
            <person name="Chain P.S."/>
            <person name="Chertkov O."/>
            <person name="Coyne S.R."/>
            <person name="Daligault H.E."/>
            <person name="Davenport K.W."/>
            <person name="Erkkila T."/>
            <person name="Frey K.G."/>
            <person name="Gibbons H.S."/>
            <person name="Gu W."/>
            <person name="Jaissle J."/>
            <person name="Johnson S.L."/>
            <person name="Koroleva G.I."/>
            <person name="Ladner J.T."/>
            <person name="Lo C.-C."/>
            <person name="Minogue T.D."/>
            <person name="Munk C."/>
            <person name="Palacios G.F."/>
            <person name="Redden C.L."/>
            <person name="Rosenzweig C.N."/>
            <person name="Scholz M.B."/>
            <person name="Teshima H."/>
            <person name="Xu Y."/>
        </authorList>
    </citation>
    <scope>NUCLEOTIDE SEQUENCE [LARGE SCALE GENOMIC DNA]</scope>
    <source>
        <strain evidence="2 3">8244</strain>
    </source>
</reference>
<dbReference type="Pfam" id="PF10076">
    <property type="entry name" value="Phage_Mu_Gp48"/>
    <property type="match status" value="1"/>
</dbReference>
<accession>A0A090ZEX8</accession>
<dbReference type="Proteomes" id="UP000029278">
    <property type="component" value="Unassembled WGS sequence"/>
</dbReference>